<dbReference type="GeneID" id="91008786"/>
<evidence type="ECO:0000313" key="3">
    <source>
        <dbReference type="EMBL" id="OBX37752.1"/>
    </source>
</evidence>
<reference evidence="3 4" key="1">
    <citation type="submission" date="2016-06" db="EMBL/GenBank/DDBJ databases">
        <title>Genome sequence of halotolerant plant growth promoting strain of Halomonas elongata HEK1 isolated from salterns of Rann of Kutch, Gujarat, India.</title>
        <authorList>
            <person name="Gaba S."/>
            <person name="Singh R.N."/>
            <person name="Abrol S."/>
            <person name="Kaushik R."/>
            <person name="Saxena A.K."/>
        </authorList>
    </citation>
    <scope>NUCLEOTIDE SEQUENCE [LARGE SCALE GENOMIC DNA]</scope>
    <source>
        <strain evidence="3 4">HEK1</strain>
    </source>
</reference>
<dbReference type="RefSeq" id="WP_041601873.1">
    <property type="nucleotide sequence ID" value="NZ_CP087224.1"/>
</dbReference>
<dbReference type="AlphaFoldDB" id="A0A1B8P691"/>
<gene>
    <name evidence="3" type="ORF">A8U91_02130</name>
</gene>
<feature type="chain" id="PRO_5043433496" evidence="2">
    <location>
        <begin position="37"/>
        <end position="100"/>
    </location>
</feature>
<evidence type="ECO:0000313" key="4">
    <source>
        <dbReference type="Proteomes" id="UP000092504"/>
    </source>
</evidence>
<comment type="caution">
    <text evidence="3">The sequence shown here is derived from an EMBL/GenBank/DDBJ whole genome shotgun (WGS) entry which is preliminary data.</text>
</comment>
<feature type="compositionally biased region" description="Pro residues" evidence="1">
    <location>
        <begin position="91"/>
        <end position="100"/>
    </location>
</feature>
<keyword evidence="2" id="KW-0732">Signal</keyword>
<evidence type="ECO:0000256" key="1">
    <source>
        <dbReference type="SAM" id="MobiDB-lite"/>
    </source>
</evidence>
<dbReference type="EMBL" id="MAJD01000001">
    <property type="protein sequence ID" value="OBX37752.1"/>
    <property type="molecule type" value="Genomic_DNA"/>
</dbReference>
<sequence>MIGLETLRHRTRGSRLLALLLVLVVLSPSLATPAMAACAADCIMAQATPSDVDDEPGCVVCSPVPTHAALPDTRAEPLASGPAPAMIDHIPQPPRRPPRA</sequence>
<proteinExistence type="predicted"/>
<organism evidence="3 4">
    <name type="scientific">Halomonas elongata</name>
    <dbReference type="NCBI Taxonomy" id="2746"/>
    <lineage>
        <taxon>Bacteria</taxon>
        <taxon>Pseudomonadati</taxon>
        <taxon>Pseudomonadota</taxon>
        <taxon>Gammaproteobacteria</taxon>
        <taxon>Oceanospirillales</taxon>
        <taxon>Halomonadaceae</taxon>
        <taxon>Halomonas</taxon>
    </lineage>
</organism>
<feature type="region of interest" description="Disordered" evidence="1">
    <location>
        <begin position="70"/>
        <end position="100"/>
    </location>
</feature>
<accession>A0A1B8P691</accession>
<name>A0A1B8P691_HALEL</name>
<dbReference type="Proteomes" id="UP000092504">
    <property type="component" value="Unassembled WGS sequence"/>
</dbReference>
<protein>
    <submittedName>
        <fullName evidence="3">Uncharacterized protein</fullName>
    </submittedName>
</protein>
<feature type="signal peptide" evidence="2">
    <location>
        <begin position="1"/>
        <end position="36"/>
    </location>
</feature>
<evidence type="ECO:0000256" key="2">
    <source>
        <dbReference type="SAM" id="SignalP"/>
    </source>
</evidence>